<evidence type="ECO:0000256" key="1">
    <source>
        <dbReference type="RuleBase" id="RU363098"/>
    </source>
</evidence>
<dbReference type="Proteomes" id="UP000038040">
    <property type="component" value="Unplaced"/>
</dbReference>
<evidence type="ECO:0000259" key="2">
    <source>
        <dbReference type="Pfam" id="PF05183"/>
    </source>
</evidence>
<evidence type="ECO:0000313" key="3">
    <source>
        <dbReference type="EMBL" id="VDN60743.1"/>
    </source>
</evidence>
<reference evidence="3 5" key="2">
    <citation type="submission" date="2018-11" db="EMBL/GenBank/DDBJ databases">
        <authorList>
            <consortium name="Pathogen Informatics"/>
        </authorList>
    </citation>
    <scope>NUCLEOTIDE SEQUENCE [LARGE SCALE GENOMIC DNA]</scope>
</reference>
<dbReference type="Pfam" id="PF05183">
    <property type="entry name" value="RdRP"/>
    <property type="match status" value="1"/>
</dbReference>
<comment type="catalytic activity">
    <reaction evidence="1">
        <text>RNA(n) + a ribonucleoside 5'-triphosphate = RNA(n+1) + diphosphate</text>
        <dbReference type="Rhea" id="RHEA:21248"/>
        <dbReference type="Rhea" id="RHEA-COMP:14527"/>
        <dbReference type="Rhea" id="RHEA-COMP:17342"/>
        <dbReference type="ChEBI" id="CHEBI:33019"/>
        <dbReference type="ChEBI" id="CHEBI:61557"/>
        <dbReference type="ChEBI" id="CHEBI:140395"/>
        <dbReference type="EC" id="2.7.7.48"/>
    </reaction>
</comment>
<dbReference type="GO" id="GO:0030422">
    <property type="term" value="P:siRNA processing"/>
    <property type="evidence" value="ECO:0007669"/>
    <property type="project" value="TreeGrafter"/>
</dbReference>
<dbReference type="PANTHER" id="PTHR23079:SF55">
    <property type="entry name" value="RNA-DIRECTED RNA POLYMERASE"/>
    <property type="match status" value="1"/>
</dbReference>
<comment type="similarity">
    <text evidence="1">Belongs to the RdRP family.</text>
</comment>
<dbReference type="GO" id="GO:0003723">
    <property type="term" value="F:RNA binding"/>
    <property type="evidence" value="ECO:0007669"/>
    <property type="project" value="UniProtKB-KW"/>
</dbReference>
<evidence type="ECO:0000313" key="5">
    <source>
        <dbReference type="Proteomes" id="UP000274756"/>
    </source>
</evidence>
<protein>
    <recommendedName>
        <fullName evidence="1">RNA-dependent RNA polymerase</fullName>
        <ecNumber evidence="1">2.7.7.48</ecNumber>
    </recommendedName>
</protein>
<dbReference type="AlphaFoldDB" id="A0A0N4UNZ8"/>
<evidence type="ECO:0000313" key="4">
    <source>
        <dbReference type="Proteomes" id="UP000038040"/>
    </source>
</evidence>
<keyword evidence="1" id="KW-0548">Nucleotidyltransferase</keyword>
<dbReference type="EMBL" id="UYYG01001239">
    <property type="protein sequence ID" value="VDN60743.1"/>
    <property type="molecule type" value="Genomic_DNA"/>
</dbReference>
<reference evidence="6" key="1">
    <citation type="submission" date="2017-02" db="UniProtKB">
        <authorList>
            <consortium name="WormBaseParasite"/>
        </authorList>
    </citation>
    <scope>IDENTIFICATION</scope>
</reference>
<sequence length="173" mass="19658">MLILCLRDHGCYMFSKAIVIDSISKYRIECTVDDIRHEMGNFASSKNVPKLMSRMGQHWRLEDDIIGGAPHPDICEYAIFSDGAGQISEKFASLVAERFELKTTPSCFQVRFKGFKGVLCVNPLLDLKGRENIVFRKSQKKFEEDEEEIAELEVVKYSLPTSACLSRPLIMIS</sequence>
<dbReference type="GO" id="GO:0003968">
    <property type="term" value="F:RNA-directed RNA polymerase activity"/>
    <property type="evidence" value="ECO:0007669"/>
    <property type="project" value="UniProtKB-KW"/>
</dbReference>
<keyword evidence="5" id="KW-1185">Reference proteome</keyword>
<keyword evidence="1" id="KW-0808">Transferase</keyword>
<dbReference type="EC" id="2.7.7.48" evidence="1"/>
<dbReference type="Proteomes" id="UP000274756">
    <property type="component" value="Unassembled WGS sequence"/>
</dbReference>
<dbReference type="PANTHER" id="PTHR23079">
    <property type="entry name" value="RNA-DEPENDENT RNA POLYMERASE"/>
    <property type="match status" value="1"/>
</dbReference>
<keyword evidence="1" id="KW-0694">RNA-binding</keyword>
<dbReference type="OrthoDB" id="6513042at2759"/>
<gene>
    <name evidence="3" type="ORF">DME_LOCUS10716</name>
</gene>
<name>A0A0N4UNZ8_DRAME</name>
<accession>A0A0N4UNZ8</accession>
<feature type="domain" description="RDRP core" evidence="2">
    <location>
        <begin position="6"/>
        <end position="172"/>
    </location>
</feature>
<dbReference type="InterPro" id="IPR007855">
    <property type="entry name" value="RDRP"/>
</dbReference>
<dbReference type="STRING" id="318479.A0A0N4UNZ8"/>
<dbReference type="GO" id="GO:0031380">
    <property type="term" value="C:nuclear RNA-directed RNA polymerase complex"/>
    <property type="evidence" value="ECO:0007669"/>
    <property type="project" value="TreeGrafter"/>
</dbReference>
<keyword evidence="1" id="KW-0696">RNA-directed RNA polymerase</keyword>
<evidence type="ECO:0000313" key="6">
    <source>
        <dbReference type="WBParaSite" id="DME_0000966401-mRNA-1"/>
    </source>
</evidence>
<organism evidence="4 6">
    <name type="scientific">Dracunculus medinensis</name>
    <name type="common">Guinea worm</name>
    <dbReference type="NCBI Taxonomy" id="318479"/>
    <lineage>
        <taxon>Eukaryota</taxon>
        <taxon>Metazoa</taxon>
        <taxon>Ecdysozoa</taxon>
        <taxon>Nematoda</taxon>
        <taxon>Chromadorea</taxon>
        <taxon>Rhabditida</taxon>
        <taxon>Spirurina</taxon>
        <taxon>Dracunculoidea</taxon>
        <taxon>Dracunculidae</taxon>
        <taxon>Dracunculus</taxon>
    </lineage>
</organism>
<proteinExistence type="inferred from homology"/>
<dbReference type="InterPro" id="IPR057596">
    <property type="entry name" value="RDRP_core"/>
</dbReference>
<dbReference type="WBParaSite" id="DME_0000966401-mRNA-1">
    <property type="protein sequence ID" value="DME_0000966401-mRNA-1"/>
    <property type="gene ID" value="DME_0000966401"/>
</dbReference>